<dbReference type="EMBL" id="BART01020407">
    <property type="protein sequence ID" value="GAH03638.1"/>
    <property type="molecule type" value="Genomic_DNA"/>
</dbReference>
<comment type="caution">
    <text evidence="1">The sequence shown here is derived from an EMBL/GenBank/DDBJ whole genome shotgun (WGS) entry which is preliminary data.</text>
</comment>
<proteinExistence type="predicted"/>
<evidence type="ECO:0000313" key="1">
    <source>
        <dbReference type="EMBL" id="GAH03638.1"/>
    </source>
</evidence>
<reference evidence="1" key="1">
    <citation type="journal article" date="2014" name="Front. Microbiol.">
        <title>High frequency of phylogenetically diverse reductive dehalogenase-homologous genes in deep subseafloor sedimentary metagenomes.</title>
        <authorList>
            <person name="Kawai M."/>
            <person name="Futagami T."/>
            <person name="Toyoda A."/>
            <person name="Takaki Y."/>
            <person name="Nishi S."/>
            <person name="Hori S."/>
            <person name="Arai W."/>
            <person name="Tsubouchi T."/>
            <person name="Morono Y."/>
            <person name="Uchiyama I."/>
            <person name="Ito T."/>
            <person name="Fujiyama A."/>
            <person name="Inagaki F."/>
            <person name="Takami H."/>
        </authorList>
    </citation>
    <scope>NUCLEOTIDE SEQUENCE</scope>
    <source>
        <strain evidence="1">Expedition CK06-06</strain>
    </source>
</reference>
<dbReference type="AlphaFoldDB" id="X1E4P7"/>
<name>X1E4P7_9ZZZZ</name>
<organism evidence="1">
    <name type="scientific">marine sediment metagenome</name>
    <dbReference type="NCBI Taxonomy" id="412755"/>
    <lineage>
        <taxon>unclassified sequences</taxon>
        <taxon>metagenomes</taxon>
        <taxon>ecological metagenomes</taxon>
    </lineage>
</organism>
<gene>
    <name evidence="1" type="ORF">S01H4_37924</name>
</gene>
<protein>
    <recommendedName>
        <fullName evidence="2">HNH domain-containing protein</fullName>
    </recommendedName>
</protein>
<evidence type="ECO:0008006" key="2">
    <source>
        <dbReference type="Google" id="ProtNLM"/>
    </source>
</evidence>
<sequence length="113" mass="13446">MPYKNEEDKIKYIEYMKQWREDNPKKARERAKKYYKKRSQWISNYKLLKGCAICGYKKCASALCFHHNVDKKFDIAMGHGVSLKKLKKEVEKCVVICVNCHAELHEKMKSDKL</sequence>
<accession>X1E4P7</accession>